<reference evidence="2 3" key="1">
    <citation type="submission" date="2019-08" db="EMBL/GenBank/DDBJ databases">
        <authorList>
            <person name="Karlyshev A.V."/>
        </authorList>
    </citation>
    <scope>NUCLEOTIDE SEQUENCE [LARGE SCALE GENOMIC DNA]</scope>
    <source>
        <strain evidence="2 3">Alg18-2.2</strain>
    </source>
</reference>
<protein>
    <submittedName>
        <fullName evidence="2">EAL domain-containing protein</fullName>
    </submittedName>
</protein>
<dbReference type="Pfam" id="PF00563">
    <property type="entry name" value="EAL"/>
    <property type="match status" value="1"/>
</dbReference>
<dbReference type="PANTHER" id="PTHR33121:SF15">
    <property type="entry name" value="BLUE LIGHT- AND TEMPERATURE-REGULATED ANTIREPRESSOR BLUF"/>
    <property type="match status" value="1"/>
</dbReference>
<feature type="domain" description="EAL" evidence="1">
    <location>
        <begin position="1"/>
        <end position="229"/>
    </location>
</feature>
<dbReference type="InterPro" id="IPR001633">
    <property type="entry name" value="EAL_dom"/>
</dbReference>
<dbReference type="GO" id="GO:0071111">
    <property type="term" value="F:cyclic-guanylate-specific phosphodiesterase activity"/>
    <property type="evidence" value="ECO:0007669"/>
    <property type="project" value="InterPro"/>
</dbReference>
<dbReference type="RefSeq" id="WP_147890711.1">
    <property type="nucleotide sequence ID" value="NZ_VRTS01000001.1"/>
</dbReference>
<dbReference type="EMBL" id="VRTS01000001">
    <property type="protein sequence ID" value="TXK66038.1"/>
    <property type="molecule type" value="Genomic_DNA"/>
</dbReference>
<dbReference type="PROSITE" id="PS50883">
    <property type="entry name" value="EAL"/>
    <property type="match status" value="1"/>
</dbReference>
<dbReference type="InterPro" id="IPR035919">
    <property type="entry name" value="EAL_sf"/>
</dbReference>
<evidence type="ECO:0000259" key="1">
    <source>
        <dbReference type="PROSITE" id="PS50883"/>
    </source>
</evidence>
<dbReference type="CDD" id="cd01948">
    <property type="entry name" value="EAL"/>
    <property type="match status" value="1"/>
</dbReference>
<dbReference type="SMART" id="SM00052">
    <property type="entry name" value="EAL"/>
    <property type="match status" value="1"/>
</dbReference>
<dbReference type="InterPro" id="IPR050706">
    <property type="entry name" value="Cyclic-di-GMP_PDE-like"/>
</dbReference>
<dbReference type="Gene3D" id="3.20.20.450">
    <property type="entry name" value="EAL domain"/>
    <property type="match status" value="1"/>
</dbReference>
<dbReference type="SUPFAM" id="SSF141868">
    <property type="entry name" value="EAL domain-like"/>
    <property type="match status" value="1"/>
</dbReference>
<proteinExistence type="predicted"/>
<name>A0A5C8KYC0_9GAMM</name>
<dbReference type="AlphaFoldDB" id="A0A5C8KYC0"/>
<organism evidence="2 3">
    <name type="scientific">Alkalisalibacterium limincola</name>
    <dbReference type="NCBI Taxonomy" id="2699169"/>
    <lineage>
        <taxon>Bacteria</taxon>
        <taxon>Pseudomonadati</taxon>
        <taxon>Pseudomonadota</taxon>
        <taxon>Gammaproteobacteria</taxon>
        <taxon>Lysobacterales</taxon>
        <taxon>Lysobacteraceae</taxon>
        <taxon>Alkalisalibacterium</taxon>
    </lineage>
</organism>
<accession>A0A5C8KYC0</accession>
<dbReference type="Proteomes" id="UP000321248">
    <property type="component" value="Unassembled WGS sequence"/>
</dbReference>
<evidence type="ECO:0000313" key="3">
    <source>
        <dbReference type="Proteomes" id="UP000321248"/>
    </source>
</evidence>
<dbReference type="PANTHER" id="PTHR33121">
    <property type="entry name" value="CYCLIC DI-GMP PHOSPHODIESTERASE PDEF"/>
    <property type="match status" value="1"/>
</dbReference>
<dbReference type="OrthoDB" id="9812358at2"/>
<sequence length="234" mass="25505">MAFQPIVDVERGDIFAHEALVRGPNGESAGAVIGAVTPQQLYSFDQTCRVAAIQTAVRLGLDTRLSINFLPNAVYDPATCIRITLAAAEHYGFDTERLIFEMTEGEQIRDTAHTLSIIRDYQRRGFITAIDDFGAGFSGLNLLAQFQPDLVKLDMALTRDIDSDRIRRAIVEGVIGTCRALDCRVIAEGVETLAEAEALRGMGISLFQGYLFARPGVEVLPEPDQAVMSALAGR</sequence>
<gene>
    <name evidence="2" type="ORF">FU658_00550</name>
</gene>
<evidence type="ECO:0000313" key="2">
    <source>
        <dbReference type="EMBL" id="TXK66038.1"/>
    </source>
</evidence>
<keyword evidence="3" id="KW-1185">Reference proteome</keyword>
<comment type="caution">
    <text evidence="2">The sequence shown here is derived from an EMBL/GenBank/DDBJ whole genome shotgun (WGS) entry which is preliminary data.</text>
</comment>